<organism evidence="8 9">
    <name type="scientific">Shewanella saliphila</name>
    <dbReference type="NCBI Taxonomy" id="2282698"/>
    <lineage>
        <taxon>Bacteria</taxon>
        <taxon>Pseudomonadati</taxon>
        <taxon>Pseudomonadota</taxon>
        <taxon>Gammaproteobacteria</taxon>
        <taxon>Alteromonadales</taxon>
        <taxon>Shewanellaceae</taxon>
        <taxon>Shewanella</taxon>
    </lineage>
</organism>
<keyword evidence="8" id="KW-0548">Nucleotidyltransferase</keyword>
<dbReference type="InterPro" id="IPR008284">
    <property type="entry name" value="MoCF_biosynth_CS"/>
</dbReference>
<gene>
    <name evidence="8" type="primary">mogA</name>
    <name evidence="8" type="ORF">GCM10009409_12700</name>
</gene>
<keyword evidence="4" id="KW-0501">Molybdenum cofactor biosynthesis</keyword>
<comment type="pathway">
    <text evidence="1">Cofactor biosynthesis; molybdopterin biosynthesis.</text>
</comment>
<evidence type="ECO:0000256" key="6">
    <source>
        <dbReference type="ARBA" id="ARBA00058212"/>
    </source>
</evidence>
<keyword evidence="9" id="KW-1185">Reference proteome</keyword>
<dbReference type="NCBIfam" id="NF006932">
    <property type="entry name" value="PRK09417.1"/>
    <property type="match status" value="1"/>
</dbReference>
<dbReference type="EMBL" id="BMQV01000009">
    <property type="protein sequence ID" value="GGP47553.1"/>
    <property type="molecule type" value="Genomic_DNA"/>
</dbReference>
<dbReference type="InterPro" id="IPR051920">
    <property type="entry name" value="MPT_Adenylyltrnsfr/MoaC-Rel"/>
</dbReference>
<evidence type="ECO:0000256" key="3">
    <source>
        <dbReference type="ARBA" id="ARBA00013491"/>
    </source>
</evidence>
<dbReference type="Gene3D" id="3.40.980.10">
    <property type="entry name" value="MoaB/Mog-like domain"/>
    <property type="match status" value="1"/>
</dbReference>
<dbReference type="GO" id="GO:0016779">
    <property type="term" value="F:nucleotidyltransferase activity"/>
    <property type="evidence" value="ECO:0007669"/>
    <property type="project" value="UniProtKB-KW"/>
</dbReference>
<reference evidence="9" key="1">
    <citation type="journal article" date="2019" name="Int. J. Syst. Evol. Microbiol.">
        <title>The Global Catalogue of Microorganisms (GCM) 10K type strain sequencing project: providing services to taxonomists for standard genome sequencing and annotation.</title>
        <authorList>
            <consortium name="The Broad Institute Genomics Platform"/>
            <consortium name="The Broad Institute Genome Sequencing Center for Infectious Disease"/>
            <person name="Wu L."/>
            <person name="Ma J."/>
        </authorList>
    </citation>
    <scope>NUCLEOTIDE SEQUENCE [LARGE SCALE GENOMIC DNA]</scope>
    <source>
        <strain evidence="9">JCM 32304</strain>
    </source>
</reference>
<dbReference type="InterPro" id="IPR036425">
    <property type="entry name" value="MoaB/Mog-like_dom_sf"/>
</dbReference>
<evidence type="ECO:0000256" key="1">
    <source>
        <dbReference type="ARBA" id="ARBA00005046"/>
    </source>
</evidence>
<dbReference type="Pfam" id="PF00994">
    <property type="entry name" value="MoCF_biosynth"/>
    <property type="match status" value="1"/>
</dbReference>
<dbReference type="PANTHER" id="PTHR43764:SF1">
    <property type="entry name" value="MOLYBDOPTERIN MOLYBDOTRANSFERASE"/>
    <property type="match status" value="1"/>
</dbReference>
<evidence type="ECO:0000259" key="7">
    <source>
        <dbReference type="SMART" id="SM00852"/>
    </source>
</evidence>
<dbReference type="InterPro" id="IPR001453">
    <property type="entry name" value="MoaB/Mog_dom"/>
</dbReference>
<dbReference type="Proteomes" id="UP000654367">
    <property type="component" value="Unassembled WGS sequence"/>
</dbReference>
<protein>
    <recommendedName>
        <fullName evidence="3">Molybdopterin adenylyltransferase</fullName>
        <ecNumber evidence="2">2.7.7.75</ecNumber>
    </recommendedName>
</protein>
<dbReference type="SMART" id="SM00852">
    <property type="entry name" value="MoCF_biosynth"/>
    <property type="match status" value="1"/>
</dbReference>
<evidence type="ECO:0000256" key="5">
    <source>
        <dbReference type="ARBA" id="ARBA00051131"/>
    </source>
</evidence>
<evidence type="ECO:0000256" key="2">
    <source>
        <dbReference type="ARBA" id="ARBA00012509"/>
    </source>
</evidence>
<evidence type="ECO:0000313" key="8">
    <source>
        <dbReference type="EMBL" id="GGP47553.1"/>
    </source>
</evidence>
<keyword evidence="8" id="KW-0808">Transferase</keyword>
<evidence type="ECO:0000256" key="4">
    <source>
        <dbReference type="ARBA" id="ARBA00023150"/>
    </source>
</evidence>
<accession>A0ABQ2Q416</accession>
<feature type="domain" description="MoaB/Mog" evidence="7">
    <location>
        <begin position="50"/>
        <end position="196"/>
    </location>
</feature>
<dbReference type="NCBIfam" id="TIGR00177">
    <property type="entry name" value="molyb_syn"/>
    <property type="match status" value="1"/>
</dbReference>
<evidence type="ECO:0000313" key="9">
    <source>
        <dbReference type="Proteomes" id="UP000654367"/>
    </source>
</evidence>
<dbReference type="CDD" id="cd00886">
    <property type="entry name" value="MogA_MoaB"/>
    <property type="match status" value="1"/>
</dbReference>
<comment type="caution">
    <text evidence="8">The sequence shown here is derived from an EMBL/GenBank/DDBJ whole genome shotgun (WGS) entry which is preliminary data.</text>
</comment>
<dbReference type="SUPFAM" id="SSF53218">
    <property type="entry name" value="Molybdenum cofactor biosynthesis proteins"/>
    <property type="match status" value="1"/>
</dbReference>
<name>A0ABQ2Q416_9GAMM</name>
<sequence>MHLSVSNFVMSMFFGRLASYNSITDLTSTRTEVNHPPQLGKITMSKAKIGIVTVSDRASAGVYEDLSGKAIIDVLNEYLTSEWEPVYKVIPDEQDVIEATLIDLADNQDCCLIVTTGGTGPAKRDVTPEATEAVCDRMMPGFGELMRTESLKFVPTAILSRQTAGLRDDSLIVNLPGKPKSIRECLDAVFPAIPYCIDLMDGPFLECDEAVIKPFRPKAK</sequence>
<comment type="function">
    <text evidence="6">Catalyzes the adenylation of molybdopterin as part of the biosynthesis of the molybdenum-cofactor.</text>
</comment>
<comment type="catalytic activity">
    <reaction evidence="5">
        <text>molybdopterin + ATP + H(+) = adenylyl-molybdopterin + diphosphate</text>
        <dbReference type="Rhea" id="RHEA:31331"/>
        <dbReference type="ChEBI" id="CHEBI:15378"/>
        <dbReference type="ChEBI" id="CHEBI:30616"/>
        <dbReference type="ChEBI" id="CHEBI:33019"/>
        <dbReference type="ChEBI" id="CHEBI:58698"/>
        <dbReference type="ChEBI" id="CHEBI:62727"/>
        <dbReference type="EC" id="2.7.7.75"/>
    </reaction>
</comment>
<dbReference type="PROSITE" id="PS01078">
    <property type="entry name" value="MOCF_BIOSYNTHESIS_1"/>
    <property type="match status" value="1"/>
</dbReference>
<dbReference type="EC" id="2.7.7.75" evidence="2"/>
<dbReference type="PANTHER" id="PTHR43764">
    <property type="entry name" value="MOLYBDENUM COFACTOR BIOSYNTHESIS"/>
    <property type="match status" value="1"/>
</dbReference>
<proteinExistence type="predicted"/>